<accession>A0A2T7SQW4</accession>
<keyword evidence="3" id="KW-1185">Reference proteome</keyword>
<reference evidence="2 3" key="1">
    <citation type="submission" date="2013-12" db="EMBL/GenBank/DDBJ databases">
        <title>Annotated genome of Streptomyces scopuliridis.</title>
        <authorList>
            <person name="Olson J.B."/>
        </authorList>
    </citation>
    <scope>NUCLEOTIDE SEQUENCE [LARGE SCALE GENOMIC DNA]</scope>
    <source>
        <strain evidence="2 3">RB72</strain>
    </source>
</reference>
<evidence type="ECO:0000313" key="2">
    <source>
        <dbReference type="EMBL" id="PVE05223.1"/>
    </source>
</evidence>
<proteinExistence type="predicted"/>
<dbReference type="Proteomes" id="UP000245992">
    <property type="component" value="Unassembled WGS sequence"/>
</dbReference>
<dbReference type="STRING" id="1440053.GCA_000718095_04299"/>
<name>A0A2T7SQW4_9ACTN</name>
<dbReference type="Pfam" id="PF08808">
    <property type="entry name" value="RES"/>
    <property type="match status" value="1"/>
</dbReference>
<comment type="caution">
    <text evidence="2">The sequence shown here is derived from an EMBL/GenBank/DDBJ whole genome shotgun (WGS) entry which is preliminary data.</text>
</comment>
<dbReference type="SMART" id="SM00953">
    <property type="entry name" value="RES"/>
    <property type="match status" value="1"/>
</dbReference>
<organism evidence="2 3">
    <name type="scientific">Streptomyces scopuliridis RB72</name>
    <dbReference type="NCBI Taxonomy" id="1440053"/>
    <lineage>
        <taxon>Bacteria</taxon>
        <taxon>Bacillati</taxon>
        <taxon>Actinomycetota</taxon>
        <taxon>Actinomycetes</taxon>
        <taxon>Kitasatosporales</taxon>
        <taxon>Streptomycetaceae</taxon>
        <taxon>Streptomyces</taxon>
    </lineage>
</organism>
<gene>
    <name evidence="2" type="ORF">Y717_02280</name>
</gene>
<evidence type="ECO:0000259" key="1">
    <source>
        <dbReference type="SMART" id="SM00953"/>
    </source>
</evidence>
<dbReference type="InterPro" id="IPR014914">
    <property type="entry name" value="RES_dom"/>
</dbReference>
<dbReference type="AlphaFoldDB" id="A0A2T7SQW4"/>
<evidence type="ECO:0000313" key="3">
    <source>
        <dbReference type="Proteomes" id="UP000245992"/>
    </source>
</evidence>
<feature type="domain" description="RES" evidence="1">
    <location>
        <begin position="38"/>
        <end position="188"/>
    </location>
</feature>
<dbReference type="RefSeq" id="WP_030353306.1">
    <property type="nucleotide sequence ID" value="NZ_AZSP01000342.1"/>
</dbReference>
<dbReference type="EMBL" id="AZSP01000342">
    <property type="protein sequence ID" value="PVE05223.1"/>
    <property type="molecule type" value="Genomic_DNA"/>
</dbReference>
<sequence>MPNSRPPAALPGTPTKVPLPAGTPLFRVHASKRPGTAFNPVPSDCLYDGGRFDATRCDDYPFLYAGRTAPAAVCESLLRSVPFTPGGGVRLLPRASVRGKRLSFLRLTADVDVVSLVSGADLASVAQDAWLVQSEPGEYAYTRHWGHWIRGRTAPWAQGFVWPSKREPAAHAVILFQDRCLDRGLTEIVEETDEPPVDFATPEGERWLNSVLAPYLAQIAP</sequence>
<dbReference type="OrthoDB" id="4258344at2"/>
<protein>
    <recommendedName>
        <fullName evidence="1">RES domain-containing protein</fullName>
    </recommendedName>
</protein>